<feature type="domain" description="HTH lysR-type" evidence="5">
    <location>
        <begin position="15"/>
        <end position="72"/>
    </location>
</feature>
<keyword evidence="3" id="KW-0238">DNA-binding</keyword>
<keyword evidence="2" id="KW-0805">Transcription regulation</keyword>
<dbReference type="InterPro" id="IPR005119">
    <property type="entry name" value="LysR_subst-bd"/>
</dbReference>
<evidence type="ECO:0000256" key="3">
    <source>
        <dbReference type="ARBA" id="ARBA00023125"/>
    </source>
</evidence>
<evidence type="ECO:0000256" key="4">
    <source>
        <dbReference type="ARBA" id="ARBA00023163"/>
    </source>
</evidence>
<gene>
    <name evidence="6" type="ORF">GCM10023144_17880</name>
</gene>
<sequence length="311" mass="33439">MTTPDRAHWLLRSRLKMRQILLLAALGDLANLRRAAAQLGMTQPAATKLLHELEAALNVPLFERSRRGMAATLYGEAMIRHARALLSDLDAARDEIDALAGGSAGTVAVGTMTSTASELVPRAVASLLARSPDVRVSLVEGAHDMLMGALQRGELDLVLGRVMGGAAMDELELEVLYEDKFLVVCGPQHPLAKKRKIRLADLTGQRWILPPATAPLRQRLDILFMEQAGDKPRNAVESVSLLSNLSLLQKSPALAVMPADLVGQFSGSGLVRALPVPLPGLFGPVALITRGGRRRSPAVDAFIGELRRLAR</sequence>
<evidence type="ECO:0000256" key="1">
    <source>
        <dbReference type="ARBA" id="ARBA00009437"/>
    </source>
</evidence>
<dbReference type="Gene3D" id="1.10.10.10">
    <property type="entry name" value="Winged helix-like DNA-binding domain superfamily/Winged helix DNA-binding domain"/>
    <property type="match status" value="1"/>
</dbReference>
<dbReference type="Gene3D" id="3.40.190.290">
    <property type="match status" value="1"/>
</dbReference>
<accession>A0ABP8GV28</accession>
<reference evidence="7" key="1">
    <citation type="journal article" date="2019" name="Int. J. Syst. Evol. Microbiol.">
        <title>The Global Catalogue of Microorganisms (GCM) 10K type strain sequencing project: providing services to taxonomists for standard genome sequencing and annotation.</title>
        <authorList>
            <consortium name="The Broad Institute Genomics Platform"/>
            <consortium name="The Broad Institute Genome Sequencing Center for Infectious Disease"/>
            <person name="Wu L."/>
            <person name="Ma J."/>
        </authorList>
    </citation>
    <scope>NUCLEOTIDE SEQUENCE [LARGE SCALE GENOMIC DNA]</scope>
    <source>
        <strain evidence="7">JCM 17666</strain>
    </source>
</reference>
<dbReference type="EMBL" id="BAABFO010000007">
    <property type="protein sequence ID" value="GAA4330298.1"/>
    <property type="molecule type" value="Genomic_DNA"/>
</dbReference>
<keyword evidence="7" id="KW-1185">Reference proteome</keyword>
<dbReference type="InterPro" id="IPR036388">
    <property type="entry name" value="WH-like_DNA-bd_sf"/>
</dbReference>
<dbReference type="SUPFAM" id="SSF53850">
    <property type="entry name" value="Periplasmic binding protein-like II"/>
    <property type="match status" value="1"/>
</dbReference>
<dbReference type="PANTHER" id="PTHR30419:SF8">
    <property type="entry name" value="NITROGEN ASSIMILATION TRANSCRIPTIONAL ACTIVATOR-RELATED"/>
    <property type="match status" value="1"/>
</dbReference>
<keyword evidence="4" id="KW-0804">Transcription</keyword>
<organism evidence="6 7">
    <name type="scientific">Pigmentiphaga soli</name>
    <dbReference type="NCBI Taxonomy" id="1007095"/>
    <lineage>
        <taxon>Bacteria</taxon>
        <taxon>Pseudomonadati</taxon>
        <taxon>Pseudomonadota</taxon>
        <taxon>Betaproteobacteria</taxon>
        <taxon>Burkholderiales</taxon>
        <taxon>Alcaligenaceae</taxon>
        <taxon>Pigmentiphaga</taxon>
    </lineage>
</organism>
<name>A0ABP8GV28_9BURK</name>
<dbReference type="PROSITE" id="PS50931">
    <property type="entry name" value="HTH_LYSR"/>
    <property type="match status" value="1"/>
</dbReference>
<dbReference type="RefSeq" id="WP_345248485.1">
    <property type="nucleotide sequence ID" value="NZ_BAABFO010000007.1"/>
</dbReference>
<dbReference type="InterPro" id="IPR036390">
    <property type="entry name" value="WH_DNA-bd_sf"/>
</dbReference>
<comment type="caution">
    <text evidence="6">The sequence shown here is derived from an EMBL/GenBank/DDBJ whole genome shotgun (WGS) entry which is preliminary data.</text>
</comment>
<evidence type="ECO:0000313" key="7">
    <source>
        <dbReference type="Proteomes" id="UP001501671"/>
    </source>
</evidence>
<dbReference type="Proteomes" id="UP001501671">
    <property type="component" value="Unassembled WGS sequence"/>
</dbReference>
<dbReference type="SUPFAM" id="SSF46785">
    <property type="entry name" value="Winged helix' DNA-binding domain"/>
    <property type="match status" value="1"/>
</dbReference>
<dbReference type="Pfam" id="PF03466">
    <property type="entry name" value="LysR_substrate"/>
    <property type="match status" value="1"/>
</dbReference>
<proteinExistence type="inferred from homology"/>
<evidence type="ECO:0000259" key="5">
    <source>
        <dbReference type="PROSITE" id="PS50931"/>
    </source>
</evidence>
<dbReference type="PANTHER" id="PTHR30419">
    <property type="entry name" value="HTH-TYPE TRANSCRIPTIONAL REGULATOR YBHD"/>
    <property type="match status" value="1"/>
</dbReference>
<comment type="similarity">
    <text evidence="1">Belongs to the LysR transcriptional regulatory family.</text>
</comment>
<protein>
    <submittedName>
        <fullName evidence="6">LysR family transcriptional regulator</fullName>
    </submittedName>
</protein>
<dbReference type="InterPro" id="IPR050950">
    <property type="entry name" value="HTH-type_LysR_regulators"/>
</dbReference>
<dbReference type="Pfam" id="PF00126">
    <property type="entry name" value="HTH_1"/>
    <property type="match status" value="1"/>
</dbReference>
<dbReference type="PRINTS" id="PR00039">
    <property type="entry name" value="HTHLYSR"/>
</dbReference>
<evidence type="ECO:0000313" key="6">
    <source>
        <dbReference type="EMBL" id="GAA4330298.1"/>
    </source>
</evidence>
<evidence type="ECO:0000256" key="2">
    <source>
        <dbReference type="ARBA" id="ARBA00023015"/>
    </source>
</evidence>
<dbReference type="InterPro" id="IPR000847">
    <property type="entry name" value="LysR_HTH_N"/>
</dbReference>